<comment type="cofactor">
    <cofactor evidence="1 16">
        <name>pyridoxal 5'-phosphate</name>
        <dbReference type="ChEBI" id="CHEBI:597326"/>
    </cofactor>
</comment>
<evidence type="ECO:0000313" key="19">
    <source>
        <dbReference type="Proteomes" id="UP000533476"/>
    </source>
</evidence>
<evidence type="ECO:0000256" key="7">
    <source>
        <dbReference type="ARBA" id="ARBA00022576"/>
    </source>
</evidence>
<name>A0A7Y0L0L3_9FIRM</name>
<protein>
    <recommendedName>
        <fullName evidence="17">Branched-chain-amino-acid aminotransferase</fullName>
        <shortName evidence="17">BCAT</shortName>
        <ecNumber evidence="17">2.6.1.42</ecNumber>
    </recommendedName>
</protein>
<proteinExistence type="inferred from homology"/>
<dbReference type="InterPro" id="IPR036038">
    <property type="entry name" value="Aminotransferase-like"/>
</dbReference>
<evidence type="ECO:0000256" key="17">
    <source>
        <dbReference type="RuleBase" id="RU364094"/>
    </source>
</evidence>
<dbReference type="AlphaFoldDB" id="A0A7Y0L0L3"/>
<dbReference type="EC" id="2.6.1.42" evidence="17"/>
<dbReference type="UniPathway" id="UPA00047">
    <property type="reaction ID" value="UER00058"/>
</dbReference>
<dbReference type="UniPathway" id="UPA00048">
    <property type="reaction ID" value="UER00073"/>
</dbReference>
<dbReference type="GO" id="GO:0004084">
    <property type="term" value="F:branched-chain-amino-acid transaminase activity"/>
    <property type="evidence" value="ECO:0007669"/>
    <property type="project" value="UniProtKB-EC"/>
</dbReference>
<comment type="caution">
    <text evidence="18">The sequence shown here is derived from an EMBL/GenBank/DDBJ whole genome shotgun (WGS) entry which is preliminary data.</text>
</comment>
<dbReference type="InterPro" id="IPR018300">
    <property type="entry name" value="Aminotrans_IV_CS"/>
</dbReference>
<gene>
    <name evidence="17" type="primary">ilvE</name>
    <name evidence="18" type="ORF">HIJ39_01900</name>
</gene>
<keyword evidence="19" id="KW-1185">Reference proteome</keyword>
<evidence type="ECO:0000313" key="18">
    <source>
        <dbReference type="EMBL" id="NMP21111.1"/>
    </source>
</evidence>
<dbReference type="FunFam" id="3.20.10.10:FF:000002">
    <property type="entry name" value="D-alanine aminotransferase"/>
    <property type="match status" value="1"/>
</dbReference>
<evidence type="ECO:0000256" key="12">
    <source>
        <dbReference type="ARBA" id="ARBA00048212"/>
    </source>
</evidence>
<dbReference type="PANTHER" id="PTHR42743:SF4">
    <property type="entry name" value="BRANCHED-CHAIN-AMINO-ACID AMINOTRANSFERASE-RELATED"/>
    <property type="match status" value="1"/>
</dbReference>
<dbReference type="Pfam" id="PF01063">
    <property type="entry name" value="Aminotran_4"/>
    <property type="match status" value="1"/>
</dbReference>
<evidence type="ECO:0000256" key="3">
    <source>
        <dbReference type="ARBA" id="ARBA00004824"/>
    </source>
</evidence>
<dbReference type="SUPFAM" id="SSF56752">
    <property type="entry name" value="D-aminoacid aminotransferase-like PLP-dependent enzymes"/>
    <property type="match status" value="1"/>
</dbReference>
<evidence type="ECO:0000256" key="10">
    <source>
        <dbReference type="ARBA" id="ARBA00022898"/>
    </source>
</evidence>
<evidence type="ECO:0000256" key="4">
    <source>
        <dbReference type="ARBA" id="ARBA00004931"/>
    </source>
</evidence>
<comment type="catalytic activity">
    <reaction evidence="14 17">
        <text>L-leucine + 2-oxoglutarate = 4-methyl-2-oxopentanoate + L-glutamate</text>
        <dbReference type="Rhea" id="RHEA:18321"/>
        <dbReference type="ChEBI" id="CHEBI:16810"/>
        <dbReference type="ChEBI" id="CHEBI:17865"/>
        <dbReference type="ChEBI" id="CHEBI:29985"/>
        <dbReference type="ChEBI" id="CHEBI:57427"/>
        <dbReference type="EC" id="2.6.1.42"/>
    </reaction>
</comment>
<comment type="pathway">
    <text evidence="4 17">Amino-acid biosynthesis; L-valine biosynthesis; L-valine from pyruvate: step 4/4.</text>
</comment>
<dbReference type="Proteomes" id="UP000533476">
    <property type="component" value="Unassembled WGS sequence"/>
</dbReference>
<dbReference type="PANTHER" id="PTHR42743">
    <property type="entry name" value="AMINO-ACID AMINOTRANSFERASE"/>
    <property type="match status" value="1"/>
</dbReference>
<dbReference type="InterPro" id="IPR043131">
    <property type="entry name" value="BCAT-like_N"/>
</dbReference>
<dbReference type="Gene3D" id="3.20.10.10">
    <property type="entry name" value="D-amino Acid Aminotransferase, subunit A, domain 2"/>
    <property type="match status" value="1"/>
</dbReference>
<dbReference type="InterPro" id="IPR050571">
    <property type="entry name" value="Class-IV_PLP-Dep_Aminotrnsfr"/>
</dbReference>
<keyword evidence="8 17" id="KW-0028">Amino-acid biosynthesis</keyword>
<comment type="pathway">
    <text evidence="3 17">Amino-acid biosynthesis; L-isoleucine biosynthesis; L-isoleucine from 2-oxobutanoate: step 4/4.</text>
</comment>
<comment type="catalytic activity">
    <reaction evidence="12 17">
        <text>L-valine + 2-oxoglutarate = 3-methyl-2-oxobutanoate + L-glutamate</text>
        <dbReference type="Rhea" id="RHEA:24813"/>
        <dbReference type="ChEBI" id="CHEBI:11851"/>
        <dbReference type="ChEBI" id="CHEBI:16810"/>
        <dbReference type="ChEBI" id="CHEBI:29985"/>
        <dbReference type="ChEBI" id="CHEBI:57762"/>
        <dbReference type="EC" id="2.6.1.42"/>
    </reaction>
</comment>
<reference evidence="18 19" key="1">
    <citation type="submission" date="2020-04" db="EMBL/GenBank/DDBJ databases">
        <authorList>
            <person name="Zhang R."/>
            <person name="Schippers A."/>
        </authorList>
    </citation>
    <scope>NUCLEOTIDE SEQUENCE [LARGE SCALE GENOMIC DNA]</scope>
    <source>
        <strain evidence="18 19">DSM 109850</strain>
    </source>
</reference>
<dbReference type="NCBIfam" id="TIGR01122">
    <property type="entry name" value="ilvE_I"/>
    <property type="match status" value="1"/>
</dbReference>
<evidence type="ECO:0000256" key="11">
    <source>
        <dbReference type="ARBA" id="ARBA00023304"/>
    </source>
</evidence>
<organism evidence="18 19">
    <name type="scientific">Sulfobacillus harzensis</name>
    <dbReference type="NCBI Taxonomy" id="2729629"/>
    <lineage>
        <taxon>Bacteria</taxon>
        <taxon>Bacillati</taxon>
        <taxon>Bacillota</taxon>
        <taxon>Clostridia</taxon>
        <taxon>Eubacteriales</taxon>
        <taxon>Clostridiales Family XVII. Incertae Sedis</taxon>
        <taxon>Sulfobacillus</taxon>
    </lineage>
</organism>
<dbReference type="InterPro" id="IPR005785">
    <property type="entry name" value="B_amino_transI"/>
</dbReference>
<dbReference type="Gene3D" id="3.30.470.10">
    <property type="match status" value="1"/>
</dbReference>
<keyword evidence="7 17" id="KW-0032">Aminotransferase</keyword>
<comment type="similarity">
    <text evidence="6 15">Belongs to the class-IV pyridoxal-phosphate-dependent aminotransferase family.</text>
</comment>
<evidence type="ECO:0000256" key="2">
    <source>
        <dbReference type="ARBA" id="ARBA00003109"/>
    </source>
</evidence>
<sequence length="306" mass="33929">MSETMAFFNNRLMPLKDANVNIATHAFNYGTGVFEGLRAYWNAEQEDLFIVQAAPHFARLLRSARLLHIDVPYTVEELVSRTVELLRANQFRQDVYIRPLAYKADAAIKVGLSGIQSAFAMFALPMGDYVPMQGIKAQVSSWRRIADNMIPSRAKVTGAYVNAALSSDQAKSDGYDEAILLGDDGQVSEASSANLFMVRQGTLITTPVTADILEGITRQVVFDLAKHQGIPTEIRPVDRTELYQADELFLCGTGVQLAGIVEVDRRPIADGKPGPITSALQTRYFRLVRGQDDEFRRYVTPVYGSN</sequence>
<comment type="pathway">
    <text evidence="5 17">Amino-acid biosynthesis; L-leucine biosynthesis; L-leucine from 3-methyl-2-oxobutanoate: step 4/4.</text>
</comment>
<evidence type="ECO:0000256" key="8">
    <source>
        <dbReference type="ARBA" id="ARBA00022605"/>
    </source>
</evidence>
<keyword evidence="9 17" id="KW-0808">Transferase</keyword>
<keyword evidence="11 17" id="KW-0100">Branched-chain amino acid biosynthesis</keyword>
<evidence type="ECO:0000256" key="15">
    <source>
        <dbReference type="RuleBase" id="RU004106"/>
    </source>
</evidence>
<evidence type="ECO:0000256" key="5">
    <source>
        <dbReference type="ARBA" id="ARBA00005072"/>
    </source>
</evidence>
<evidence type="ECO:0000256" key="14">
    <source>
        <dbReference type="ARBA" id="ARBA00049229"/>
    </source>
</evidence>
<accession>A0A7Y0L0L3</accession>
<evidence type="ECO:0000256" key="16">
    <source>
        <dbReference type="RuleBase" id="RU004516"/>
    </source>
</evidence>
<dbReference type="PROSITE" id="PS00770">
    <property type="entry name" value="AA_TRANSFER_CLASS_4"/>
    <property type="match status" value="1"/>
</dbReference>
<keyword evidence="10 16" id="KW-0663">Pyridoxal phosphate</keyword>
<dbReference type="NCBIfam" id="NF005146">
    <property type="entry name" value="PRK06606.1"/>
    <property type="match status" value="1"/>
</dbReference>
<comment type="catalytic activity">
    <reaction evidence="13 17">
        <text>L-isoleucine + 2-oxoglutarate = (S)-3-methyl-2-oxopentanoate + L-glutamate</text>
        <dbReference type="Rhea" id="RHEA:24801"/>
        <dbReference type="ChEBI" id="CHEBI:16810"/>
        <dbReference type="ChEBI" id="CHEBI:29985"/>
        <dbReference type="ChEBI" id="CHEBI:35146"/>
        <dbReference type="ChEBI" id="CHEBI:58045"/>
        <dbReference type="EC" id="2.6.1.42"/>
    </reaction>
</comment>
<dbReference type="RefSeq" id="WP_169096126.1">
    <property type="nucleotide sequence ID" value="NZ_JABBVZ010000004.1"/>
</dbReference>
<evidence type="ECO:0000256" key="9">
    <source>
        <dbReference type="ARBA" id="ARBA00022679"/>
    </source>
</evidence>
<dbReference type="GO" id="GO:0009097">
    <property type="term" value="P:isoleucine biosynthetic process"/>
    <property type="evidence" value="ECO:0007669"/>
    <property type="project" value="UniProtKB-UniPathway"/>
</dbReference>
<evidence type="ECO:0000256" key="1">
    <source>
        <dbReference type="ARBA" id="ARBA00001933"/>
    </source>
</evidence>
<dbReference type="EMBL" id="JABBVZ010000004">
    <property type="protein sequence ID" value="NMP21111.1"/>
    <property type="molecule type" value="Genomic_DNA"/>
</dbReference>
<dbReference type="InterPro" id="IPR043132">
    <property type="entry name" value="BCAT-like_C"/>
</dbReference>
<dbReference type="UniPathway" id="UPA00049">
    <property type="reaction ID" value="UER00062"/>
</dbReference>
<dbReference type="InterPro" id="IPR001544">
    <property type="entry name" value="Aminotrans_IV"/>
</dbReference>
<dbReference type="GO" id="GO:0009099">
    <property type="term" value="P:L-valine biosynthetic process"/>
    <property type="evidence" value="ECO:0007669"/>
    <property type="project" value="UniProtKB-UniPathway"/>
</dbReference>
<comment type="function">
    <text evidence="2 17">Acts on leucine, isoleucine and valine.</text>
</comment>
<dbReference type="GO" id="GO:0009098">
    <property type="term" value="P:L-leucine biosynthetic process"/>
    <property type="evidence" value="ECO:0007669"/>
    <property type="project" value="UniProtKB-UniPathway"/>
</dbReference>
<evidence type="ECO:0000256" key="6">
    <source>
        <dbReference type="ARBA" id="ARBA00009320"/>
    </source>
</evidence>
<evidence type="ECO:0000256" key="13">
    <source>
        <dbReference type="ARBA" id="ARBA00048798"/>
    </source>
</evidence>